<dbReference type="PANTHER" id="PTHR43877:SF2">
    <property type="entry name" value="AMINOALKYLPHOSPHONATE N-ACETYLTRANSFERASE-RELATED"/>
    <property type="match status" value="1"/>
</dbReference>
<dbReference type="RefSeq" id="WP_284031356.1">
    <property type="nucleotide sequence ID" value="NZ_CP126154.1"/>
</dbReference>
<dbReference type="PROSITE" id="PS51186">
    <property type="entry name" value="GNAT"/>
    <property type="match status" value="1"/>
</dbReference>
<dbReference type="AlphaFoldDB" id="A0ABD5WGV2"/>
<organism evidence="5 6">
    <name type="scientific">Halobaculum lipolyticum</name>
    <dbReference type="NCBI Taxonomy" id="3032001"/>
    <lineage>
        <taxon>Archaea</taxon>
        <taxon>Methanobacteriati</taxon>
        <taxon>Methanobacteriota</taxon>
        <taxon>Stenosarchaea group</taxon>
        <taxon>Halobacteria</taxon>
        <taxon>Halobacteriales</taxon>
        <taxon>Haloferacaceae</taxon>
        <taxon>Halobaculum</taxon>
    </lineage>
</organism>
<evidence type="ECO:0000256" key="3">
    <source>
        <dbReference type="SAM" id="MobiDB-lite"/>
    </source>
</evidence>
<gene>
    <name evidence="5" type="ORF">ACFQL9_17150</name>
</gene>
<evidence type="ECO:0000313" key="6">
    <source>
        <dbReference type="Proteomes" id="UP001596461"/>
    </source>
</evidence>
<feature type="region of interest" description="Disordered" evidence="3">
    <location>
        <begin position="1"/>
        <end position="21"/>
    </location>
</feature>
<dbReference type="GeneID" id="81126244"/>
<dbReference type="Gene3D" id="3.40.630.30">
    <property type="match status" value="1"/>
</dbReference>
<dbReference type="InterPro" id="IPR000182">
    <property type="entry name" value="GNAT_dom"/>
</dbReference>
<evidence type="ECO:0000313" key="5">
    <source>
        <dbReference type="EMBL" id="MFC7071375.1"/>
    </source>
</evidence>
<dbReference type="Pfam" id="PF13673">
    <property type="entry name" value="Acetyltransf_10"/>
    <property type="match status" value="1"/>
</dbReference>
<name>A0ABD5WGV2_9EURY</name>
<protein>
    <submittedName>
        <fullName evidence="5">GNAT family N-acetyltransferase</fullName>
    </submittedName>
</protein>
<dbReference type="CDD" id="cd04301">
    <property type="entry name" value="NAT_SF"/>
    <property type="match status" value="1"/>
</dbReference>
<dbReference type="GO" id="GO:0016746">
    <property type="term" value="F:acyltransferase activity"/>
    <property type="evidence" value="ECO:0007669"/>
    <property type="project" value="UniProtKB-KW"/>
</dbReference>
<dbReference type="EMBL" id="JBHTAH010000023">
    <property type="protein sequence ID" value="MFC7071375.1"/>
    <property type="molecule type" value="Genomic_DNA"/>
</dbReference>
<sequence length="183" mass="19411">MPGDDAPGDDASGAGSSGDLAPAAADWTAVVVAGEDDWDAVVDLRMRVFVDEQGVPEELELDEHDDDPVASDVDHLLVRDAAGDAVAVARLRAVDGADYGSDADRVAKVERVVVARDRRGEGWGGRVMAAAETRARERGLGEAVLHAQTRAAGFYERLGYAVDDAVGVFEEDGIDHVRMRKAL</sequence>
<comment type="caution">
    <text evidence="5">The sequence shown here is derived from an EMBL/GenBank/DDBJ whole genome shotgun (WGS) entry which is preliminary data.</text>
</comment>
<evidence type="ECO:0000256" key="1">
    <source>
        <dbReference type="ARBA" id="ARBA00022679"/>
    </source>
</evidence>
<evidence type="ECO:0000259" key="4">
    <source>
        <dbReference type="PROSITE" id="PS51186"/>
    </source>
</evidence>
<proteinExistence type="predicted"/>
<evidence type="ECO:0000256" key="2">
    <source>
        <dbReference type="ARBA" id="ARBA00023315"/>
    </source>
</evidence>
<accession>A0ABD5WGV2</accession>
<dbReference type="InterPro" id="IPR050832">
    <property type="entry name" value="Bact_Acetyltransf"/>
</dbReference>
<keyword evidence="1" id="KW-0808">Transferase</keyword>
<keyword evidence="6" id="KW-1185">Reference proteome</keyword>
<keyword evidence="2" id="KW-0012">Acyltransferase</keyword>
<dbReference type="InterPro" id="IPR016181">
    <property type="entry name" value="Acyl_CoA_acyltransferase"/>
</dbReference>
<dbReference type="Proteomes" id="UP001596461">
    <property type="component" value="Unassembled WGS sequence"/>
</dbReference>
<feature type="domain" description="N-acetyltransferase" evidence="4">
    <location>
        <begin position="28"/>
        <end position="183"/>
    </location>
</feature>
<dbReference type="PANTHER" id="PTHR43877">
    <property type="entry name" value="AMINOALKYLPHOSPHONATE N-ACETYLTRANSFERASE-RELATED-RELATED"/>
    <property type="match status" value="1"/>
</dbReference>
<reference evidence="5 6" key="1">
    <citation type="journal article" date="2019" name="Int. J. Syst. Evol. Microbiol.">
        <title>The Global Catalogue of Microorganisms (GCM) 10K type strain sequencing project: providing services to taxonomists for standard genome sequencing and annotation.</title>
        <authorList>
            <consortium name="The Broad Institute Genomics Platform"/>
            <consortium name="The Broad Institute Genome Sequencing Center for Infectious Disease"/>
            <person name="Wu L."/>
            <person name="Ma J."/>
        </authorList>
    </citation>
    <scope>NUCLEOTIDE SEQUENCE [LARGE SCALE GENOMIC DNA]</scope>
    <source>
        <strain evidence="5 6">DT31</strain>
    </source>
</reference>
<dbReference type="SUPFAM" id="SSF55729">
    <property type="entry name" value="Acyl-CoA N-acyltransferases (Nat)"/>
    <property type="match status" value="1"/>
</dbReference>